<dbReference type="SUPFAM" id="SSF49265">
    <property type="entry name" value="Fibronectin type III"/>
    <property type="match status" value="1"/>
</dbReference>
<dbReference type="InterPro" id="IPR036116">
    <property type="entry name" value="FN3_sf"/>
</dbReference>
<dbReference type="Gene3D" id="2.60.40.10">
    <property type="entry name" value="Immunoglobulins"/>
    <property type="match status" value="2"/>
</dbReference>
<accession>A0ABV0QBH8</accession>
<dbReference type="InterPro" id="IPR013783">
    <property type="entry name" value="Ig-like_fold"/>
</dbReference>
<dbReference type="Proteomes" id="UP001434883">
    <property type="component" value="Unassembled WGS sequence"/>
</dbReference>
<organism evidence="2 3">
    <name type="scientific">Xenoophorus captivus</name>
    <dbReference type="NCBI Taxonomy" id="1517983"/>
    <lineage>
        <taxon>Eukaryota</taxon>
        <taxon>Metazoa</taxon>
        <taxon>Chordata</taxon>
        <taxon>Craniata</taxon>
        <taxon>Vertebrata</taxon>
        <taxon>Euteleostomi</taxon>
        <taxon>Actinopterygii</taxon>
        <taxon>Neopterygii</taxon>
        <taxon>Teleostei</taxon>
        <taxon>Neoteleostei</taxon>
        <taxon>Acanthomorphata</taxon>
        <taxon>Ovalentaria</taxon>
        <taxon>Atherinomorphae</taxon>
        <taxon>Cyprinodontiformes</taxon>
        <taxon>Goodeidae</taxon>
        <taxon>Xenoophorus</taxon>
    </lineage>
</organism>
<dbReference type="EMBL" id="JAHRIN010005685">
    <property type="protein sequence ID" value="MEQ2193130.1"/>
    <property type="molecule type" value="Genomic_DNA"/>
</dbReference>
<sequence length="175" mass="20483">PREAPSELRVSKVGSTIANIHWKPVDLSSVQGEFKEYRLYYYRESSLVPGLVVSKEKKTTGFYTTVPEPSGIVKDLMPYSRYQMFMVVANNRFESPPSNTVEFTTEEDVPDAPRFFRIYRRSLDTLHLEWGKPLEPNGILIGYQLKYRRGDFLHFVMRQIFTHLFDISTYRQETA</sequence>
<feature type="domain" description="Fibronectin type-III" evidence="1">
    <location>
        <begin position="4"/>
        <end position="108"/>
    </location>
</feature>
<evidence type="ECO:0000259" key="1">
    <source>
        <dbReference type="PROSITE" id="PS50853"/>
    </source>
</evidence>
<name>A0ABV0QBH8_9TELE</name>
<comment type="caution">
    <text evidence="2">The sequence shown here is derived from an EMBL/GenBank/DDBJ whole genome shotgun (WGS) entry which is preliminary data.</text>
</comment>
<dbReference type="PROSITE" id="PS50853">
    <property type="entry name" value="FN3"/>
    <property type="match status" value="2"/>
</dbReference>
<dbReference type="CDD" id="cd00063">
    <property type="entry name" value="FN3"/>
    <property type="match status" value="2"/>
</dbReference>
<evidence type="ECO:0000313" key="3">
    <source>
        <dbReference type="Proteomes" id="UP001434883"/>
    </source>
</evidence>
<feature type="domain" description="Fibronectin type-III" evidence="1">
    <location>
        <begin position="112"/>
        <end position="175"/>
    </location>
</feature>
<dbReference type="SMART" id="SM00060">
    <property type="entry name" value="FN3"/>
    <property type="match status" value="1"/>
</dbReference>
<evidence type="ECO:0000313" key="2">
    <source>
        <dbReference type="EMBL" id="MEQ2193130.1"/>
    </source>
</evidence>
<reference evidence="2 3" key="1">
    <citation type="submission" date="2021-06" db="EMBL/GenBank/DDBJ databases">
        <authorList>
            <person name="Palmer J.M."/>
        </authorList>
    </citation>
    <scope>NUCLEOTIDE SEQUENCE [LARGE SCALE GENOMIC DNA]</scope>
    <source>
        <strain evidence="2 3">XC_2019</strain>
        <tissue evidence="2">Muscle</tissue>
    </source>
</reference>
<keyword evidence="3" id="KW-1185">Reference proteome</keyword>
<protein>
    <recommendedName>
        <fullName evidence="1">Fibronectin type-III domain-containing protein</fullName>
    </recommendedName>
</protein>
<dbReference type="InterPro" id="IPR003961">
    <property type="entry name" value="FN3_dom"/>
</dbReference>
<gene>
    <name evidence="2" type="ORF">XENOCAPTIV_024390</name>
</gene>
<dbReference type="Pfam" id="PF00041">
    <property type="entry name" value="fn3"/>
    <property type="match status" value="1"/>
</dbReference>
<proteinExistence type="predicted"/>
<feature type="non-terminal residue" evidence="2">
    <location>
        <position position="1"/>
    </location>
</feature>